<dbReference type="RefSeq" id="WP_116048078.1">
    <property type="nucleotide sequence ID" value="NZ_QUBQ01000004.1"/>
</dbReference>
<feature type="transmembrane region" description="Helical" evidence="7">
    <location>
        <begin position="21"/>
        <end position="45"/>
    </location>
</feature>
<dbReference type="InterPro" id="IPR050250">
    <property type="entry name" value="Macrolide_Exporter_MacB"/>
</dbReference>
<evidence type="ECO:0000256" key="5">
    <source>
        <dbReference type="ARBA" id="ARBA00023136"/>
    </source>
</evidence>
<evidence type="ECO:0000256" key="2">
    <source>
        <dbReference type="ARBA" id="ARBA00022475"/>
    </source>
</evidence>
<evidence type="ECO:0000313" key="11">
    <source>
        <dbReference type="Proteomes" id="UP000261905"/>
    </source>
</evidence>
<evidence type="ECO:0000256" key="7">
    <source>
        <dbReference type="SAM" id="Phobius"/>
    </source>
</evidence>
<protein>
    <submittedName>
        <fullName evidence="10">ABC transporter permease</fullName>
    </submittedName>
</protein>
<dbReference type="OrthoDB" id="9770099at2"/>
<feature type="domain" description="ABC3 transporter permease C-terminal" evidence="8">
    <location>
        <begin position="312"/>
        <end position="440"/>
    </location>
</feature>
<evidence type="ECO:0000256" key="4">
    <source>
        <dbReference type="ARBA" id="ARBA00022989"/>
    </source>
</evidence>
<dbReference type="Pfam" id="PF12704">
    <property type="entry name" value="MacB_PCD"/>
    <property type="match status" value="1"/>
</dbReference>
<feature type="transmembrane region" description="Helical" evidence="7">
    <location>
        <begin position="404"/>
        <end position="428"/>
    </location>
</feature>
<name>A0A371P8J5_9BACL</name>
<dbReference type="AlphaFoldDB" id="A0A371P8J5"/>
<sequence>MKLGDQFRFVRQNMKKNKTRLFMTVLATAMGCSFLIVLASVGFGLQQSIVDKIVGDRLVTAIDIYSKDPNKHKEDTRLYDADIKDIGTLPNVKAVTYRNFIGQWMDPFIEGEQVHGDRTYQVDFKAEERAGFGLSAGRMPQKENEIVLGYNIRQQNNDQGVPSEYLDASEWLDKTIVLQVGYYEDGELKKKPIEAVVVGITEKSTKEWKMDQALYVGVDLMEQIEATTGTQNGELPYVQEGSTPEQIAALMGDMPKPSEKRSYNQVQVIAGHANNVKGIAEALRDKGYYNHSIADELKQVNLMFLIMKIGLIFIGTIAVLIASIGIFNTMTMAVTERAQDIGIMKAIGAHPSVIRKIFLLESAWIGIMGAIIGTVVSYGISFAVNAGLPILIQTFMEEEVPAGFLFSVIPPYLTLLACTIALGVAMLSGYRPALRATRIDVLRALRRDV</sequence>
<dbReference type="InterPro" id="IPR003838">
    <property type="entry name" value="ABC3_permease_C"/>
</dbReference>
<dbReference type="InterPro" id="IPR025857">
    <property type="entry name" value="MacB_PCD"/>
</dbReference>
<dbReference type="PANTHER" id="PTHR30572:SF4">
    <property type="entry name" value="ABC TRANSPORTER PERMEASE YTRF"/>
    <property type="match status" value="1"/>
</dbReference>
<dbReference type="PROSITE" id="PS51257">
    <property type="entry name" value="PROKAR_LIPOPROTEIN"/>
    <property type="match status" value="1"/>
</dbReference>
<comment type="subcellular location">
    <subcellularLocation>
        <location evidence="1">Cell membrane</location>
        <topology evidence="1">Multi-pass membrane protein</topology>
    </subcellularLocation>
</comment>
<keyword evidence="4 7" id="KW-1133">Transmembrane helix</keyword>
<feature type="transmembrane region" description="Helical" evidence="7">
    <location>
        <begin position="363"/>
        <end position="384"/>
    </location>
</feature>
<keyword evidence="2" id="KW-1003">Cell membrane</keyword>
<evidence type="ECO:0000259" key="9">
    <source>
        <dbReference type="Pfam" id="PF12704"/>
    </source>
</evidence>
<accession>A0A371P8J5</accession>
<evidence type="ECO:0000256" key="3">
    <source>
        <dbReference type="ARBA" id="ARBA00022692"/>
    </source>
</evidence>
<dbReference type="Pfam" id="PF02687">
    <property type="entry name" value="FtsX"/>
    <property type="match status" value="1"/>
</dbReference>
<gene>
    <name evidence="10" type="ORF">DX130_19050</name>
</gene>
<feature type="transmembrane region" description="Helical" evidence="7">
    <location>
        <begin position="302"/>
        <end position="327"/>
    </location>
</feature>
<dbReference type="GO" id="GO:0005886">
    <property type="term" value="C:plasma membrane"/>
    <property type="evidence" value="ECO:0007669"/>
    <property type="project" value="UniProtKB-SubCell"/>
</dbReference>
<dbReference type="PANTHER" id="PTHR30572">
    <property type="entry name" value="MEMBRANE COMPONENT OF TRANSPORTER-RELATED"/>
    <property type="match status" value="1"/>
</dbReference>
<keyword evidence="11" id="KW-1185">Reference proteome</keyword>
<proteinExistence type="inferred from homology"/>
<evidence type="ECO:0000256" key="1">
    <source>
        <dbReference type="ARBA" id="ARBA00004651"/>
    </source>
</evidence>
<keyword evidence="3 7" id="KW-0812">Transmembrane</keyword>
<feature type="domain" description="MacB-like periplasmic core" evidence="9">
    <location>
        <begin position="22"/>
        <end position="225"/>
    </location>
</feature>
<dbReference type="EMBL" id="QUBQ01000004">
    <property type="protein sequence ID" value="REK71816.1"/>
    <property type="molecule type" value="Genomic_DNA"/>
</dbReference>
<dbReference type="GO" id="GO:0022857">
    <property type="term" value="F:transmembrane transporter activity"/>
    <property type="evidence" value="ECO:0007669"/>
    <property type="project" value="TreeGrafter"/>
</dbReference>
<reference evidence="10 11" key="1">
    <citation type="submission" date="2018-08" db="EMBL/GenBank/DDBJ databases">
        <title>Paenibacillus sp. M4BSY-1, whole genome shotgun sequence.</title>
        <authorList>
            <person name="Tuo L."/>
        </authorList>
    </citation>
    <scope>NUCLEOTIDE SEQUENCE [LARGE SCALE GENOMIC DNA]</scope>
    <source>
        <strain evidence="10 11">M4BSY-1</strain>
    </source>
</reference>
<evidence type="ECO:0000259" key="8">
    <source>
        <dbReference type="Pfam" id="PF02687"/>
    </source>
</evidence>
<evidence type="ECO:0000256" key="6">
    <source>
        <dbReference type="ARBA" id="ARBA00038076"/>
    </source>
</evidence>
<dbReference type="Proteomes" id="UP000261905">
    <property type="component" value="Unassembled WGS sequence"/>
</dbReference>
<keyword evidence="5 7" id="KW-0472">Membrane</keyword>
<comment type="caution">
    <text evidence="10">The sequence shown here is derived from an EMBL/GenBank/DDBJ whole genome shotgun (WGS) entry which is preliminary data.</text>
</comment>
<organism evidence="10 11">
    <name type="scientific">Paenibacillus paeoniae</name>
    <dbReference type="NCBI Taxonomy" id="2292705"/>
    <lineage>
        <taxon>Bacteria</taxon>
        <taxon>Bacillati</taxon>
        <taxon>Bacillota</taxon>
        <taxon>Bacilli</taxon>
        <taxon>Bacillales</taxon>
        <taxon>Paenibacillaceae</taxon>
        <taxon>Paenibacillus</taxon>
    </lineage>
</organism>
<comment type="similarity">
    <text evidence="6">Belongs to the ABC-4 integral membrane protein family.</text>
</comment>
<evidence type="ECO:0000313" key="10">
    <source>
        <dbReference type="EMBL" id="REK71816.1"/>
    </source>
</evidence>